<gene>
    <name evidence="2" type="ORF">GCM10007878_11350</name>
</gene>
<evidence type="ECO:0000256" key="1">
    <source>
        <dbReference type="SAM" id="Phobius"/>
    </source>
</evidence>
<evidence type="ECO:0000313" key="3">
    <source>
        <dbReference type="Proteomes" id="UP001156682"/>
    </source>
</evidence>
<comment type="caution">
    <text evidence="2">The sequence shown here is derived from an EMBL/GenBank/DDBJ whole genome shotgun (WGS) entry which is preliminary data.</text>
</comment>
<dbReference type="EMBL" id="BSOR01000016">
    <property type="protein sequence ID" value="GLR63700.1"/>
    <property type="molecule type" value="Genomic_DNA"/>
</dbReference>
<reference evidence="3" key="1">
    <citation type="journal article" date="2019" name="Int. J. Syst. Evol. Microbiol.">
        <title>The Global Catalogue of Microorganisms (GCM) 10K type strain sequencing project: providing services to taxonomists for standard genome sequencing and annotation.</title>
        <authorList>
            <consortium name="The Broad Institute Genomics Platform"/>
            <consortium name="The Broad Institute Genome Sequencing Center for Infectious Disease"/>
            <person name="Wu L."/>
            <person name="Ma J."/>
        </authorList>
    </citation>
    <scope>NUCLEOTIDE SEQUENCE [LARGE SCALE GENOMIC DNA]</scope>
    <source>
        <strain evidence="3">NBRC 100033</strain>
    </source>
</reference>
<keyword evidence="1" id="KW-0812">Transmembrane</keyword>
<dbReference type="RefSeq" id="WP_027850017.1">
    <property type="nucleotide sequence ID" value="NZ_BSOR01000016.1"/>
</dbReference>
<dbReference type="Gene3D" id="3.55.40.10">
    <property type="entry name" value="minor pseudopilin epsh domain"/>
    <property type="match status" value="1"/>
</dbReference>
<protein>
    <recommendedName>
        <fullName evidence="4">Prepilin-type N-terminal cleavage/methylation domain-containing protein</fullName>
    </recommendedName>
</protein>
<accession>A0ABQ5ZU53</accession>
<name>A0ABQ5ZU53_9GAMM</name>
<dbReference type="NCBIfam" id="TIGR02532">
    <property type="entry name" value="IV_pilin_GFxxxE"/>
    <property type="match status" value="1"/>
</dbReference>
<dbReference type="InterPro" id="IPR045584">
    <property type="entry name" value="Pilin-like"/>
</dbReference>
<evidence type="ECO:0000313" key="2">
    <source>
        <dbReference type="EMBL" id="GLR63700.1"/>
    </source>
</evidence>
<dbReference type="InterPro" id="IPR012902">
    <property type="entry name" value="N_methyl_site"/>
</dbReference>
<evidence type="ECO:0008006" key="4">
    <source>
        <dbReference type="Google" id="ProtNLM"/>
    </source>
</evidence>
<keyword evidence="1" id="KW-1133">Transmembrane helix</keyword>
<dbReference type="Proteomes" id="UP001156682">
    <property type="component" value="Unassembled WGS sequence"/>
</dbReference>
<feature type="transmembrane region" description="Helical" evidence="1">
    <location>
        <begin position="16"/>
        <end position="37"/>
    </location>
</feature>
<keyword evidence="1" id="KW-0472">Membrane</keyword>
<keyword evidence="3" id="KW-1185">Reference proteome</keyword>
<sequence length="170" mass="18756">MLIHRNTNNSSPQQGFNLLELLVVLGLLAITLGVLLPSGKAMLEKSRLVSATNDVFSALLFTRNEAVRLKENASLCFISSPSATACGTQETDYLGVFVNDQLKRNYPTEDQAKLTFNGALDNQIKFFELGNREASDADVFIEVAVGNLKKQIDVCFNGRIAIRKQKNECK</sequence>
<proteinExistence type="predicted"/>
<dbReference type="SUPFAM" id="SSF54523">
    <property type="entry name" value="Pili subunits"/>
    <property type="match status" value="1"/>
</dbReference>
<organism evidence="2 3">
    <name type="scientific">Marinospirillum insulare</name>
    <dbReference type="NCBI Taxonomy" id="217169"/>
    <lineage>
        <taxon>Bacteria</taxon>
        <taxon>Pseudomonadati</taxon>
        <taxon>Pseudomonadota</taxon>
        <taxon>Gammaproteobacteria</taxon>
        <taxon>Oceanospirillales</taxon>
        <taxon>Oceanospirillaceae</taxon>
        <taxon>Marinospirillum</taxon>
    </lineage>
</organism>